<comment type="caution">
    <text evidence="1">The sequence shown here is derived from an EMBL/GenBank/DDBJ whole genome shotgun (WGS) entry which is preliminary data.</text>
</comment>
<keyword evidence="2" id="KW-1185">Reference proteome</keyword>
<evidence type="ECO:0000313" key="2">
    <source>
        <dbReference type="Proteomes" id="UP001498935"/>
    </source>
</evidence>
<reference evidence="1 2" key="1">
    <citation type="submission" date="2024-02" db="EMBL/GenBank/DDBJ databases">
        <title>Characterization of antibiotic resistant novel bacterial strains and their environmental applications.</title>
        <authorList>
            <person name="Manzoor S."/>
            <person name="Abbas S."/>
            <person name="Arshad M."/>
            <person name="Li W.J."/>
            <person name="Ahmed I."/>
        </authorList>
    </citation>
    <scope>NUCLEOTIDE SEQUENCE [LARGE SCALE GENOMIC DNA]</scope>
    <source>
        <strain evidence="1 2">KACC 15558</strain>
    </source>
</reference>
<protein>
    <submittedName>
        <fullName evidence="1">Uncharacterized protein</fullName>
    </submittedName>
</protein>
<dbReference type="Proteomes" id="UP001498935">
    <property type="component" value="Unassembled WGS sequence"/>
</dbReference>
<accession>A0ABP9TX17</accession>
<name>A0ABP9TX17_9MICO</name>
<dbReference type="EMBL" id="BAABNP010000003">
    <property type="protein sequence ID" value="GAA5339805.1"/>
    <property type="molecule type" value="Genomic_DNA"/>
</dbReference>
<sequence length="71" mass="8019">MNYTRVVYVTESTLRLGESLNRPPPCVVPRRTRSPGSGLRTLQYTAIRIAVYCMPDNQAETEEAQHHGRCA</sequence>
<evidence type="ECO:0000313" key="1">
    <source>
        <dbReference type="EMBL" id="GAA5339805.1"/>
    </source>
</evidence>
<organism evidence="1 2">
    <name type="scientific">Brevibacterium ammoniilyticum</name>
    <dbReference type="NCBI Taxonomy" id="1046555"/>
    <lineage>
        <taxon>Bacteria</taxon>
        <taxon>Bacillati</taxon>
        <taxon>Actinomycetota</taxon>
        <taxon>Actinomycetes</taxon>
        <taxon>Micrococcales</taxon>
        <taxon>Brevibacteriaceae</taxon>
        <taxon>Brevibacterium</taxon>
    </lineage>
</organism>
<gene>
    <name evidence="1" type="ORF">KACC15558_08450</name>
</gene>
<proteinExistence type="predicted"/>